<feature type="transmembrane region" description="Helical" evidence="1">
    <location>
        <begin position="104"/>
        <end position="124"/>
    </location>
</feature>
<comment type="caution">
    <text evidence="2">The sequence shown here is derived from an EMBL/GenBank/DDBJ whole genome shotgun (WGS) entry which is preliminary data.</text>
</comment>
<accession>A0ABW4X2T0</accession>
<name>A0ABW4X2T0_9BACT</name>
<keyword evidence="1" id="KW-1133">Transmembrane helix</keyword>
<feature type="transmembrane region" description="Helical" evidence="1">
    <location>
        <begin position="145"/>
        <end position="162"/>
    </location>
</feature>
<keyword evidence="1" id="KW-0472">Membrane</keyword>
<reference evidence="3" key="1">
    <citation type="journal article" date="2019" name="Int. J. Syst. Evol. Microbiol.">
        <title>The Global Catalogue of Microorganisms (GCM) 10K type strain sequencing project: providing services to taxonomists for standard genome sequencing and annotation.</title>
        <authorList>
            <consortium name="The Broad Institute Genomics Platform"/>
            <consortium name="The Broad Institute Genome Sequencing Center for Infectious Disease"/>
            <person name="Wu L."/>
            <person name="Ma J."/>
        </authorList>
    </citation>
    <scope>NUCLEOTIDE SEQUENCE [LARGE SCALE GENOMIC DNA]</scope>
    <source>
        <strain evidence="3">JCM 16545</strain>
    </source>
</reference>
<evidence type="ECO:0000256" key="1">
    <source>
        <dbReference type="SAM" id="Phobius"/>
    </source>
</evidence>
<evidence type="ECO:0000313" key="2">
    <source>
        <dbReference type="EMBL" id="MFD2068630.1"/>
    </source>
</evidence>
<protein>
    <recommendedName>
        <fullName evidence="4">DoxX family protein</fullName>
    </recommendedName>
</protein>
<evidence type="ECO:0008006" key="4">
    <source>
        <dbReference type="Google" id="ProtNLM"/>
    </source>
</evidence>
<evidence type="ECO:0000313" key="3">
    <source>
        <dbReference type="Proteomes" id="UP001597369"/>
    </source>
</evidence>
<proteinExistence type="predicted"/>
<keyword evidence="1" id="KW-0812">Transmembrane</keyword>
<feature type="transmembrane region" description="Helical" evidence="1">
    <location>
        <begin position="49"/>
        <end position="70"/>
    </location>
</feature>
<dbReference type="Proteomes" id="UP001597369">
    <property type="component" value="Unassembled WGS sequence"/>
</dbReference>
<feature type="transmembrane region" description="Helical" evidence="1">
    <location>
        <begin position="7"/>
        <end position="29"/>
    </location>
</feature>
<sequence>MNFKTFFLNGISVFLGIIFFTAGMAKLYFEHKFPGVMGPPWLEERLSEYNLGLFARFIAYSQVIVGFILLTLRYRALGSITLLPIVLSTLVITISLQWRGTPYVLTFFLLLNLILLIAEAPKLLHLVGFRTNYTLPTKATSPAKYGLMWLSGLILALFSISLSNHSLVLAHLFNLAGIAISLNTYIKGGRVGKQQTIK</sequence>
<keyword evidence="3" id="KW-1185">Reference proteome</keyword>
<dbReference type="RefSeq" id="WP_229958965.1">
    <property type="nucleotide sequence ID" value="NZ_JAJJWI010000004.1"/>
</dbReference>
<gene>
    <name evidence="2" type="ORF">ACFSKU_17200</name>
</gene>
<dbReference type="EMBL" id="JBHUHV010000054">
    <property type="protein sequence ID" value="MFD2068630.1"/>
    <property type="molecule type" value="Genomic_DNA"/>
</dbReference>
<feature type="transmembrane region" description="Helical" evidence="1">
    <location>
        <begin position="168"/>
        <end position="186"/>
    </location>
</feature>
<organism evidence="2 3">
    <name type="scientific">Pontibacter silvestris</name>
    <dbReference type="NCBI Taxonomy" id="2305183"/>
    <lineage>
        <taxon>Bacteria</taxon>
        <taxon>Pseudomonadati</taxon>
        <taxon>Bacteroidota</taxon>
        <taxon>Cytophagia</taxon>
        <taxon>Cytophagales</taxon>
        <taxon>Hymenobacteraceae</taxon>
        <taxon>Pontibacter</taxon>
    </lineage>
</organism>
<feature type="transmembrane region" description="Helical" evidence="1">
    <location>
        <begin position="77"/>
        <end position="98"/>
    </location>
</feature>